<accession>A0ABY7AUN8</accession>
<evidence type="ECO:0000313" key="1">
    <source>
        <dbReference type="EMBL" id="WAL63425.1"/>
    </source>
</evidence>
<dbReference type="RefSeq" id="WP_268441392.1">
    <property type="nucleotide sequence ID" value="NZ_CP113836.1"/>
</dbReference>
<sequence>MTQGNSQYIGYVNGTPSVFVYDSSNGTWYNLGPIPSGNAVDIGLSVGQPTGNTLDVTVLTSTGNVYQDQCTINPAPIHACTGWVPFTPNTTSPSTPSP</sequence>
<protein>
    <submittedName>
        <fullName evidence="1">Uncharacterized protein</fullName>
    </submittedName>
</protein>
<keyword evidence="2" id="KW-1185">Reference proteome</keyword>
<gene>
    <name evidence="1" type="ORF">ORV05_20660</name>
</gene>
<dbReference type="Proteomes" id="UP001163203">
    <property type="component" value="Chromosome"/>
</dbReference>
<evidence type="ECO:0000313" key="2">
    <source>
        <dbReference type="Proteomes" id="UP001163203"/>
    </source>
</evidence>
<name>A0ABY7AUN8_9PSEU</name>
<dbReference type="EMBL" id="CP113836">
    <property type="protein sequence ID" value="WAL63425.1"/>
    <property type="molecule type" value="Genomic_DNA"/>
</dbReference>
<organism evidence="1 2">
    <name type="scientific">Amycolatopsis cynarae</name>
    <dbReference type="NCBI Taxonomy" id="2995223"/>
    <lineage>
        <taxon>Bacteria</taxon>
        <taxon>Bacillati</taxon>
        <taxon>Actinomycetota</taxon>
        <taxon>Actinomycetes</taxon>
        <taxon>Pseudonocardiales</taxon>
        <taxon>Pseudonocardiaceae</taxon>
        <taxon>Amycolatopsis</taxon>
    </lineage>
</organism>
<reference evidence="1" key="1">
    <citation type="submission" date="2022-11" db="EMBL/GenBank/DDBJ databases">
        <authorList>
            <person name="Mo P."/>
        </authorList>
    </citation>
    <scope>NUCLEOTIDE SEQUENCE</scope>
    <source>
        <strain evidence="1">HUAS 11-8</strain>
    </source>
</reference>
<proteinExistence type="predicted"/>